<gene>
    <name evidence="2" type="ORF">G3I18_10250</name>
</gene>
<comment type="caution">
    <text evidence="2">The sequence shown here is derived from an EMBL/GenBank/DDBJ whole genome shotgun (WGS) entry which is preliminary data.</text>
</comment>
<dbReference type="AlphaFoldDB" id="A0A9X5CI69"/>
<dbReference type="EMBL" id="JAAGNA010000356">
    <property type="protein sequence ID" value="NEC48954.1"/>
    <property type="molecule type" value="Genomic_DNA"/>
</dbReference>
<evidence type="ECO:0000256" key="1">
    <source>
        <dbReference type="SAM" id="MobiDB-lite"/>
    </source>
</evidence>
<dbReference type="Proteomes" id="UP000471745">
    <property type="component" value="Unassembled WGS sequence"/>
</dbReference>
<keyword evidence="3" id="KW-1185">Reference proteome</keyword>
<reference evidence="2 3" key="1">
    <citation type="submission" date="2020-01" db="EMBL/GenBank/DDBJ databases">
        <title>Insect and environment-associated Actinomycetes.</title>
        <authorList>
            <person name="Currrie C."/>
            <person name="Chevrette M."/>
            <person name="Carlson C."/>
            <person name="Stubbendieck R."/>
            <person name="Wendt-Pienkowski E."/>
        </authorList>
    </citation>
    <scope>NUCLEOTIDE SEQUENCE [LARGE SCALE GENOMIC DNA]</scope>
    <source>
        <strain evidence="2 3">SID8189</strain>
    </source>
</reference>
<organism evidence="2 3">
    <name type="scientific">Actinospica acidiphila</name>
    <dbReference type="NCBI Taxonomy" id="304899"/>
    <lineage>
        <taxon>Bacteria</taxon>
        <taxon>Bacillati</taxon>
        <taxon>Actinomycetota</taxon>
        <taxon>Actinomycetes</taxon>
        <taxon>Catenulisporales</taxon>
        <taxon>Actinospicaceae</taxon>
        <taxon>Actinospica</taxon>
    </lineage>
</organism>
<sequence length="66" mass="6783">MTEAQAARRPLGDAPPPPRPGAPRAVRVGDVVAVHCAADAMAMANGRTSDAKVPPAVVKAQWEKLG</sequence>
<protein>
    <submittedName>
        <fullName evidence="2">Uncharacterized protein</fullName>
    </submittedName>
</protein>
<proteinExistence type="predicted"/>
<evidence type="ECO:0000313" key="2">
    <source>
        <dbReference type="EMBL" id="NEC48954.1"/>
    </source>
</evidence>
<name>A0A9X5CI69_9ACTN</name>
<dbReference type="RefSeq" id="WP_163087929.1">
    <property type="nucleotide sequence ID" value="NZ_JAAGNA010000356.1"/>
</dbReference>
<accession>A0A9X5CI69</accession>
<evidence type="ECO:0000313" key="3">
    <source>
        <dbReference type="Proteomes" id="UP000471745"/>
    </source>
</evidence>
<feature type="region of interest" description="Disordered" evidence="1">
    <location>
        <begin position="1"/>
        <end position="24"/>
    </location>
</feature>